<protein>
    <recommendedName>
        <fullName evidence="9">D-amino-acid oxidase</fullName>
        <ecNumber evidence="8">1.4.3.3</ecNumber>
    </recommendedName>
</protein>
<dbReference type="RefSeq" id="WP_290262100.1">
    <property type="nucleotide sequence ID" value="NZ_JAUFQG010000004.1"/>
</dbReference>
<dbReference type="InterPro" id="IPR036188">
    <property type="entry name" value="FAD/NAD-bd_sf"/>
</dbReference>
<evidence type="ECO:0000313" key="12">
    <source>
        <dbReference type="EMBL" id="MFC4362788.1"/>
    </source>
</evidence>
<dbReference type="EC" id="1.4.3.3" evidence="8"/>
<dbReference type="Proteomes" id="UP001595840">
    <property type="component" value="Unassembled WGS sequence"/>
</dbReference>
<evidence type="ECO:0000256" key="1">
    <source>
        <dbReference type="ARBA" id="ARBA00001974"/>
    </source>
</evidence>
<dbReference type="EMBL" id="JBHSCX010000010">
    <property type="protein sequence ID" value="MFC4362788.1"/>
    <property type="molecule type" value="Genomic_DNA"/>
</dbReference>
<comment type="caution">
    <text evidence="12">The sequence shown here is derived from an EMBL/GenBank/DDBJ whole genome shotgun (WGS) entry which is preliminary data.</text>
</comment>
<reference evidence="13" key="1">
    <citation type="journal article" date="2019" name="Int. J. Syst. Evol. Microbiol.">
        <title>The Global Catalogue of Microorganisms (GCM) 10K type strain sequencing project: providing services to taxonomists for standard genome sequencing and annotation.</title>
        <authorList>
            <consortium name="The Broad Institute Genomics Platform"/>
            <consortium name="The Broad Institute Genome Sequencing Center for Infectious Disease"/>
            <person name="Wu L."/>
            <person name="Ma J."/>
        </authorList>
    </citation>
    <scope>NUCLEOTIDE SEQUENCE [LARGE SCALE GENOMIC DNA]</scope>
    <source>
        <strain evidence="13">CECT 8570</strain>
    </source>
</reference>
<evidence type="ECO:0000259" key="11">
    <source>
        <dbReference type="Pfam" id="PF01266"/>
    </source>
</evidence>
<keyword evidence="7 12" id="KW-0560">Oxidoreductase</keyword>
<dbReference type="SUPFAM" id="SSF54373">
    <property type="entry name" value="FAD-linked reductases, C-terminal domain"/>
    <property type="match status" value="1"/>
</dbReference>
<dbReference type="PANTHER" id="PTHR11530">
    <property type="entry name" value="D-AMINO ACID OXIDASE"/>
    <property type="match status" value="1"/>
</dbReference>
<evidence type="ECO:0000256" key="9">
    <source>
        <dbReference type="ARBA" id="ARBA00039751"/>
    </source>
</evidence>
<dbReference type="InterPro" id="IPR023209">
    <property type="entry name" value="DAO"/>
</dbReference>
<dbReference type="InterPro" id="IPR006076">
    <property type="entry name" value="FAD-dep_OxRdtase"/>
</dbReference>
<evidence type="ECO:0000256" key="7">
    <source>
        <dbReference type="ARBA" id="ARBA00023002"/>
    </source>
</evidence>
<dbReference type="SUPFAM" id="SSF51971">
    <property type="entry name" value="Nucleotide-binding domain"/>
    <property type="match status" value="1"/>
</dbReference>
<keyword evidence="13" id="KW-1185">Reference proteome</keyword>
<evidence type="ECO:0000256" key="5">
    <source>
        <dbReference type="ARBA" id="ARBA00022827"/>
    </source>
</evidence>
<evidence type="ECO:0000313" key="13">
    <source>
        <dbReference type="Proteomes" id="UP001595840"/>
    </source>
</evidence>
<dbReference type="PANTHER" id="PTHR11530:SF11">
    <property type="entry name" value="D-ASPARTATE OXIDASE"/>
    <property type="match status" value="1"/>
</dbReference>
<dbReference type="Gene3D" id="3.30.9.10">
    <property type="entry name" value="D-Amino Acid Oxidase, subunit A, domain 2"/>
    <property type="match status" value="1"/>
</dbReference>
<dbReference type="Gene3D" id="3.50.50.60">
    <property type="entry name" value="FAD/NAD(P)-binding domain"/>
    <property type="match status" value="1"/>
</dbReference>
<evidence type="ECO:0000256" key="6">
    <source>
        <dbReference type="ARBA" id="ARBA00022977"/>
    </source>
</evidence>
<dbReference type="GO" id="GO:0043799">
    <property type="term" value="F:glycine oxidase activity"/>
    <property type="evidence" value="ECO:0007669"/>
    <property type="project" value="UniProtKB-EC"/>
</dbReference>
<comment type="catalytic activity">
    <reaction evidence="10">
        <text>a D-alpha-amino acid + O2 + H2O = a 2-oxocarboxylate + H2O2 + NH4(+)</text>
        <dbReference type="Rhea" id="RHEA:21816"/>
        <dbReference type="ChEBI" id="CHEBI:15377"/>
        <dbReference type="ChEBI" id="CHEBI:15379"/>
        <dbReference type="ChEBI" id="CHEBI:16240"/>
        <dbReference type="ChEBI" id="CHEBI:28938"/>
        <dbReference type="ChEBI" id="CHEBI:35179"/>
        <dbReference type="ChEBI" id="CHEBI:59871"/>
        <dbReference type="EC" id="1.4.3.3"/>
    </reaction>
    <physiologicalReaction direction="left-to-right" evidence="10">
        <dbReference type="Rhea" id="RHEA:21817"/>
    </physiologicalReaction>
</comment>
<evidence type="ECO:0000256" key="3">
    <source>
        <dbReference type="ARBA" id="ARBA00006730"/>
    </source>
</evidence>
<accession>A0ABV8V4L4</accession>
<dbReference type="NCBIfam" id="TIGR02352">
    <property type="entry name" value="thiamin_ThiO"/>
    <property type="match status" value="1"/>
</dbReference>
<evidence type="ECO:0000256" key="4">
    <source>
        <dbReference type="ARBA" id="ARBA00022630"/>
    </source>
</evidence>
<keyword evidence="5" id="KW-0274">FAD</keyword>
<feature type="domain" description="FAD dependent oxidoreductase" evidence="11">
    <location>
        <begin position="11"/>
        <end position="348"/>
    </location>
</feature>
<proteinExistence type="inferred from homology"/>
<evidence type="ECO:0000256" key="8">
    <source>
        <dbReference type="ARBA" id="ARBA00039101"/>
    </source>
</evidence>
<organism evidence="12 13">
    <name type="scientific">Simiduia curdlanivorans</name>
    <dbReference type="NCBI Taxonomy" id="1492769"/>
    <lineage>
        <taxon>Bacteria</taxon>
        <taxon>Pseudomonadati</taxon>
        <taxon>Pseudomonadota</taxon>
        <taxon>Gammaproteobacteria</taxon>
        <taxon>Cellvibrionales</taxon>
        <taxon>Cellvibrionaceae</taxon>
        <taxon>Simiduia</taxon>
    </lineage>
</organism>
<sequence>MTHFQNAQPHIAICGAGLLGRLLAWRLLLEGYKVYLFEASSFTASRAAAFTAAGMISPLSELAVSEKCIYDLGLTSLALWQSWLPALNTKQSLLSCNGSVALAHPQDHLELTQFYRDISHKLQGETVTAQWLDATQLRALEPQLNQFNQAIYLPSEAHVDNRQLLPLLLTSIKKLGGMCAENCPISFTDGAICEASTLNLKQLNIADNVDYWIDCRGMGAKLATGPLRGVRGEVLWVETKEVSFQRPIRLMHPRYKLYAVPKPKHQFIIGATEIESEDTSPISLQSTLELSSALYTLHPAFAEARVIETDTNLRPAYPNNQPQITQTNQVMSINGLYRHGFLLAPALVAEAIQQLKARFTPPSKPYHHKDKNALCKS</sequence>
<dbReference type="InterPro" id="IPR012727">
    <property type="entry name" value="Gly_oxidase_ThiO"/>
</dbReference>
<comment type="pathway">
    <text evidence="2">Cofactor biosynthesis; thiamine diphosphate biosynthesis.</text>
</comment>
<keyword evidence="6" id="KW-0784">Thiamine biosynthesis</keyword>
<evidence type="ECO:0000256" key="2">
    <source>
        <dbReference type="ARBA" id="ARBA00004948"/>
    </source>
</evidence>
<comment type="cofactor">
    <cofactor evidence="1">
        <name>FAD</name>
        <dbReference type="ChEBI" id="CHEBI:57692"/>
    </cofactor>
</comment>
<gene>
    <name evidence="12" type="primary">thiO</name>
    <name evidence="12" type="ORF">ACFOX3_10765</name>
</gene>
<name>A0ABV8V4L4_9GAMM</name>
<evidence type="ECO:0000256" key="10">
    <source>
        <dbReference type="ARBA" id="ARBA00049547"/>
    </source>
</evidence>
<comment type="similarity">
    <text evidence="3">Belongs to the DAMOX/DASOX family.</text>
</comment>
<keyword evidence="4" id="KW-0285">Flavoprotein</keyword>
<dbReference type="Pfam" id="PF01266">
    <property type="entry name" value="DAO"/>
    <property type="match status" value="1"/>
</dbReference>